<dbReference type="SUPFAM" id="SSF48113">
    <property type="entry name" value="Heme-dependent peroxidases"/>
    <property type="match status" value="1"/>
</dbReference>
<feature type="binding site" evidence="15">
    <location>
        <position position="70"/>
    </location>
    <ligand>
        <name>Ca(2+)</name>
        <dbReference type="ChEBI" id="CHEBI:29108"/>
        <label>1</label>
    </ligand>
</feature>
<feature type="disulfide bond" evidence="17">
    <location>
        <begin position="197"/>
        <end position="229"/>
    </location>
</feature>
<dbReference type="PANTHER" id="PTHR31235">
    <property type="entry name" value="PEROXIDASE 25-RELATED"/>
    <property type="match status" value="1"/>
</dbReference>
<dbReference type="InterPro" id="IPR010255">
    <property type="entry name" value="Haem_peroxidase_sf"/>
</dbReference>
<evidence type="ECO:0000313" key="21">
    <source>
        <dbReference type="RefSeq" id="XP_021858474.1"/>
    </source>
</evidence>
<organism evidence="20 21">
    <name type="scientific">Spinacia oleracea</name>
    <name type="common">Spinach</name>
    <dbReference type="NCBI Taxonomy" id="3562"/>
    <lineage>
        <taxon>Eukaryota</taxon>
        <taxon>Viridiplantae</taxon>
        <taxon>Streptophyta</taxon>
        <taxon>Embryophyta</taxon>
        <taxon>Tracheophyta</taxon>
        <taxon>Spermatophyta</taxon>
        <taxon>Magnoliopsida</taxon>
        <taxon>eudicotyledons</taxon>
        <taxon>Gunneridae</taxon>
        <taxon>Pentapetalae</taxon>
        <taxon>Caryophyllales</taxon>
        <taxon>Chenopodiaceae</taxon>
        <taxon>Chenopodioideae</taxon>
        <taxon>Anserineae</taxon>
        <taxon>Spinacia</taxon>
    </lineage>
</organism>
<evidence type="ECO:0000259" key="19">
    <source>
        <dbReference type="PROSITE" id="PS50873"/>
    </source>
</evidence>
<evidence type="ECO:0000256" key="9">
    <source>
        <dbReference type="ARBA" id="ARBA00023002"/>
    </source>
</evidence>
<dbReference type="OrthoDB" id="2113341at2759"/>
<keyword evidence="10 15" id="KW-0408">Iron</keyword>
<dbReference type="GO" id="GO:0046872">
    <property type="term" value="F:metal ion binding"/>
    <property type="evidence" value="ECO:0007669"/>
    <property type="project" value="UniProtKB-UniRule"/>
</dbReference>
<evidence type="ECO:0000256" key="17">
    <source>
        <dbReference type="PIRSR" id="PIRSR600823-5"/>
    </source>
</evidence>
<comment type="cofactor">
    <cofactor evidence="15 18">
        <name>heme b</name>
        <dbReference type="ChEBI" id="CHEBI:60344"/>
    </cofactor>
    <text evidence="15 18">Binds 1 heme b (iron(II)-protoporphyrin IX) group per subunit.</text>
</comment>
<evidence type="ECO:0000256" key="3">
    <source>
        <dbReference type="ARBA" id="ARBA00006873"/>
    </source>
</evidence>
<evidence type="ECO:0000313" key="20">
    <source>
        <dbReference type="Proteomes" id="UP000813463"/>
    </source>
</evidence>
<dbReference type="GO" id="GO:0009505">
    <property type="term" value="C:plant-type cell wall"/>
    <property type="evidence" value="ECO:0000318"/>
    <property type="project" value="GO_Central"/>
</dbReference>
<feature type="binding site" evidence="15">
    <location>
        <position position="72"/>
    </location>
    <ligand>
        <name>Ca(2+)</name>
        <dbReference type="ChEBI" id="CHEBI:29108"/>
        <label>1</label>
    </ligand>
</feature>
<feature type="disulfide bond" evidence="17">
    <location>
        <begin position="119"/>
        <end position="321"/>
    </location>
</feature>
<evidence type="ECO:0000256" key="7">
    <source>
        <dbReference type="ARBA" id="ARBA00022723"/>
    </source>
</evidence>
<feature type="binding site" evidence="15">
    <location>
        <position position="74"/>
    </location>
    <ligand>
        <name>Ca(2+)</name>
        <dbReference type="ChEBI" id="CHEBI:29108"/>
        <label>1</label>
    </ligand>
</feature>
<feature type="domain" description="Plant heme peroxidase family profile" evidence="19">
    <location>
        <begin position="23"/>
        <end position="325"/>
    </location>
</feature>
<reference evidence="20" key="1">
    <citation type="journal article" date="2021" name="Nat. Commun.">
        <title>Genomic analyses provide insights into spinach domestication and the genetic basis of agronomic traits.</title>
        <authorList>
            <person name="Cai X."/>
            <person name="Sun X."/>
            <person name="Xu C."/>
            <person name="Sun H."/>
            <person name="Wang X."/>
            <person name="Ge C."/>
            <person name="Zhang Z."/>
            <person name="Wang Q."/>
            <person name="Fei Z."/>
            <person name="Jiao C."/>
            <person name="Wang Q."/>
        </authorList>
    </citation>
    <scope>NUCLEOTIDE SEQUENCE [LARGE SCALE GENOMIC DNA]</scope>
    <source>
        <strain evidence="20">cv. Varoflay</strain>
    </source>
</reference>
<evidence type="ECO:0000256" key="15">
    <source>
        <dbReference type="PIRSR" id="PIRSR600823-3"/>
    </source>
</evidence>
<dbReference type="AlphaFoldDB" id="A0A9R0K4T2"/>
<dbReference type="RefSeq" id="XP_021858474.1">
    <property type="nucleotide sequence ID" value="XM_022002782.2"/>
</dbReference>
<comment type="similarity">
    <text evidence="3">Belongs to the peroxidase family. Ascorbate peroxidase subfamily.</text>
</comment>
<feature type="binding site" evidence="15">
    <location>
        <position position="65"/>
    </location>
    <ligand>
        <name>Ca(2+)</name>
        <dbReference type="ChEBI" id="CHEBI:29108"/>
        <label>1</label>
    </ligand>
</feature>
<dbReference type="InterPro" id="IPR033905">
    <property type="entry name" value="Secretory_peroxidase"/>
</dbReference>
<gene>
    <name evidence="21" type="primary">LOC110797675</name>
</gene>
<evidence type="ECO:0000256" key="14">
    <source>
        <dbReference type="PIRSR" id="PIRSR600823-2"/>
    </source>
</evidence>
<dbReference type="GO" id="GO:0020037">
    <property type="term" value="F:heme binding"/>
    <property type="evidence" value="ECO:0007669"/>
    <property type="project" value="UniProtKB-UniRule"/>
</dbReference>
<dbReference type="PROSITE" id="PS00436">
    <property type="entry name" value="PEROXIDASE_2"/>
    <property type="match status" value="1"/>
</dbReference>
<evidence type="ECO:0000256" key="18">
    <source>
        <dbReference type="RuleBase" id="RU362060"/>
    </source>
</evidence>
<keyword evidence="9 18" id="KW-0560">Oxidoreductase</keyword>
<dbReference type="CDD" id="cd00693">
    <property type="entry name" value="secretory_peroxidase"/>
    <property type="match status" value="1"/>
</dbReference>
<dbReference type="GO" id="GO:0006979">
    <property type="term" value="P:response to oxidative stress"/>
    <property type="evidence" value="ECO:0007669"/>
    <property type="project" value="UniProtKB-UniRule"/>
</dbReference>
<dbReference type="KEGG" id="soe:110797675"/>
<sequence>MKMKLALAIIVVACFLSSHIEAALEVGFYRDKCPFAEAIIRDEVTKSFLRDRGIAPGIVRLHFHDCFVRGCDGSVLIDSTPTNQAEKEGPPNGNTLQGLEVIDNAKARIEAACKGVVSCADILSYAARDSISLTAGGYWDVPAGRRDGRISKASETLDIPAPSFNLDQITQSFANKGLTQDEMVALSGAHTIGRAHCSSFTNRLYNFNSTTMQDPKLNPYYAQFLKQQCPRDSQGNVDKNLVVFMNQTPFLMESSYYRNLFQNGGLFTSDQALLDSQETAREAASYAGNSLGWRRDFVQAMIKMSQIQVLTGNEGEIRANCRVINP</sequence>
<evidence type="ECO:0000256" key="13">
    <source>
        <dbReference type="PIRSR" id="PIRSR600823-1"/>
    </source>
</evidence>
<keyword evidence="18" id="KW-0732">Signal</keyword>
<feature type="binding site" evidence="15">
    <location>
        <position position="248"/>
    </location>
    <ligand>
        <name>Ca(2+)</name>
        <dbReference type="ChEBI" id="CHEBI:29108"/>
        <label>2</label>
    </ligand>
</feature>
<dbReference type="EC" id="1.11.1.7" evidence="4 18"/>
<feature type="binding site" evidence="15">
    <location>
        <position position="68"/>
    </location>
    <ligand>
        <name>Ca(2+)</name>
        <dbReference type="ChEBI" id="CHEBI:29108"/>
        <label>1</label>
    </ligand>
</feature>
<dbReference type="InterPro" id="IPR002016">
    <property type="entry name" value="Haem_peroxidase"/>
</dbReference>
<dbReference type="Gene3D" id="1.10.420.10">
    <property type="entry name" value="Peroxidase, domain 2"/>
    <property type="match status" value="1"/>
</dbReference>
<evidence type="ECO:0000256" key="16">
    <source>
        <dbReference type="PIRSR" id="PIRSR600823-4"/>
    </source>
</evidence>
<feature type="binding site" evidence="15">
    <location>
        <position position="86"/>
    </location>
    <ligand>
        <name>Ca(2+)</name>
        <dbReference type="ChEBI" id="CHEBI:29108"/>
        <label>1</label>
    </ligand>
</feature>
<dbReference type="GO" id="GO:0006950">
    <property type="term" value="P:response to stress"/>
    <property type="evidence" value="ECO:0000318"/>
    <property type="project" value="GO_Central"/>
</dbReference>
<feature type="binding site" evidence="14">
    <location>
        <position position="160"/>
    </location>
    <ligand>
        <name>substrate</name>
    </ligand>
</feature>
<evidence type="ECO:0000256" key="5">
    <source>
        <dbReference type="ARBA" id="ARBA00022559"/>
    </source>
</evidence>
<dbReference type="Pfam" id="PF00141">
    <property type="entry name" value="peroxidase"/>
    <property type="match status" value="1"/>
</dbReference>
<keyword evidence="5 18" id="KW-0575">Peroxidase</keyword>
<dbReference type="GO" id="GO:0005576">
    <property type="term" value="C:extracellular region"/>
    <property type="evidence" value="ECO:0007669"/>
    <property type="project" value="UniProtKB-SubCell"/>
</dbReference>
<dbReference type="InterPro" id="IPR019793">
    <property type="entry name" value="Peroxidases_heam-ligand_BS"/>
</dbReference>
<feature type="chain" id="PRO_5040534011" description="Peroxidase" evidence="18">
    <location>
        <begin position="23"/>
        <end position="326"/>
    </location>
</feature>
<dbReference type="GO" id="GO:0042744">
    <property type="term" value="P:hydrogen peroxide catabolic process"/>
    <property type="evidence" value="ECO:0007669"/>
    <property type="project" value="UniProtKB-KW"/>
</dbReference>
<evidence type="ECO:0000256" key="2">
    <source>
        <dbReference type="ARBA" id="ARBA00002322"/>
    </source>
</evidence>
<keyword evidence="6 18" id="KW-0349">Heme</keyword>
<dbReference type="Gene3D" id="1.10.520.10">
    <property type="match status" value="1"/>
</dbReference>
<evidence type="ECO:0000256" key="10">
    <source>
        <dbReference type="ARBA" id="ARBA00023004"/>
    </source>
</evidence>
<evidence type="ECO:0000256" key="1">
    <source>
        <dbReference type="ARBA" id="ARBA00000189"/>
    </source>
</evidence>
<feature type="binding site" evidence="15">
    <location>
        <position position="191"/>
    </location>
    <ligand>
        <name>Ca(2+)</name>
        <dbReference type="ChEBI" id="CHEBI:29108"/>
        <label>2</label>
    </ligand>
</feature>
<dbReference type="InterPro" id="IPR000823">
    <property type="entry name" value="Peroxidase_pln"/>
</dbReference>
<accession>A0A9R0K4T2</accession>
<keyword evidence="12" id="KW-0325">Glycoprotein</keyword>
<keyword evidence="8 15" id="KW-0106">Calcium</keyword>
<feature type="active site" description="Proton acceptor" evidence="13">
    <location>
        <position position="64"/>
    </location>
</feature>
<feature type="signal peptide" evidence="18">
    <location>
        <begin position="1"/>
        <end position="22"/>
    </location>
</feature>
<feature type="disulfide bond" evidence="17">
    <location>
        <begin position="66"/>
        <end position="71"/>
    </location>
</feature>
<dbReference type="PRINTS" id="PR00461">
    <property type="entry name" value="PLPEROXIDASE"/>
</dbReference>
<keyword evidence="18" id="KW-0964">Secreted</keyword>
<keyword evidence="18" id="KW-0376">Hydrogen peroxide</keyword>
<comment type="catalytic activity">
    <reaction evidence="1 18">
        <text>2 a phenolic donor + H2O2 = 2 a phenolic radical donor + 2 H2O</text>
        <dbReference type="Rhea" id="RHEA:56136"/>
        <dbReference type="ChEBI" id="CHEBI:15377"/>
        <dbReference type="ChEBI" id="CHEBI:16240"/>
        <dbReference type="ChEBI" id="CHEBI:139520"/>
        <dbReference type="ChEBI" id="CHEBI:139521"/>
        <dbReference type="EC" id="1.11.1.7"/>
    </reaction>
</comment>
<dbReference type="InterPro" id="IPR019794">
    <property type="entry name" value="Peroxidases_AS"/>
</dbReference>
<dbReference type="GO" id="GO:0140825">
    <property type="term" value="F:lactoperoxidase activity"/>
    <property type="evidence" value="ECO:0007669"/>
    <property type="project" value="UniProtKB-EC"/>
</dbReference>
<comment type="cofactor">
    <cofactor evidence="15 18">
        <name>Ca(2+)</name>
        <dbReference type="ChEBI" id="CHEBI:29108"/>
    </cofactor>
    <text evidence="15 18">Binds 2 calcium ions per subunit.</text>
</comment>
<keyword evidence="7 15" id="KW-0479">Metal-binding</keyword>
<evidence type="ECO:0000256" key="11">
    <source>
        <dbReference type="ARBA" id="ARBA00023157"/>
    </source>
</evidence>
<comment type="function">
    <text evidence="2">Removal of H(2)O(2), oxidation of toxic reductants, biosynthesis and degradation of lignin, suberization, auxin catabolism, response to environmental stresses such as wounding, pathogen attack and oxidative stress. These functions might be dependent on each isozyme/isoform in each plant tissue.</text>
</comment>
<dbReference type="PRINTS" id="PR00458">
    <property type="entry name" value="PEROXIDASE"/>
</dbReference>
<comment type="similarity">
    <text evidence="18">Belongs to the peroxidase family. Classical plant (class III) peroxidase subfamily.</text>
</comment>
<proteinExistence type="inferred from homology"/>
<evidence type="ECO:0000256" key="12">
    <source>
        <dbReference type="ARBA" id="ARBA00023180"/>
    </source>
</evidence>
<dbReference type="GO" id="GO:0004601">
    <property type="term" value="F:peroxidase activity"/>
    <property type="evidence" value="ECO:0000318"/>
    <property type="project" value="GO_Central"/>
</dbReference>
<keyword evidence="20" id="KW-1185">Reference proteome</keyword>
<feature type="disulfide bond" evidence="17">
    <location>
        <begin position="33"/>
        <end position="113"/>
    </location>
</feature>
<feature type="binding site" description="axial binding residue" evidence="15">
    <location>
        <position position="190"/>
    </location>
    <ligand>
        <name>heme b</name>
        <dbReference type="ChEBI" id="CHEBI:60344"/>
    </ligand>
    <ligandPart>
        <name>Fe</name>
        <dbReference type="ChEBI" id="CHEBI:18248"/>
    </ligandPart>
</feature>
<evidence type="ECO:0000256" key="8">
    <source>
        <dbReference type="ARBA" id="ARBA00022837"/>
    </source>
</evidence>
<dbReference type="PROSITE" id="PS00435">
    <property type="entry name" value="PEROXIDASE_1"/>
    <property type="match status" value="1"/>
</dbReference>
<feature type="site" description="Transition state stabilizer" evidence="16">
    <location>
        <position position="60"/>
    </location>
</feature>
<name>A0A9R0K4T2_SPIOL</name>
<dbReference type="GeneID" id="110797675"/>
<comment type="subcellular location">
    <subcellularLocation>
        <location evidence="18">Secreted</location>
    </subcellularLocation>
</comment>
<evidence type="ECO:0000256" key="6">
    <source>
        <dbReference type="ARBA" id="ARBA00022617"/>
    </source>
</evidence>
<dbReference type="FunFam" id="1.10.420.10:FF:000006">
    <property type="entry name" value="Peroxidase"/>
    <property type="match status" value="1"/>
</dbReference>
<keyword evidence="11 17" id="KW-1015">Disulfide bond</keyword>
<dbReference type="PROSITE" id="PS50873">
    <property type="entry name" value="PEROXIDASE_4"/>
    <property type="match status" value="1"/>
</dbReference>
<dbReference type="Proteomes" id="UP000813463">
    <property type="component" value="Chromosome 3"/>
</dbReference>
<evidence type="ECO:0000256" key="4">
    <source>
        <dbReference type="ARBA" id="ARBA00012313"/>
    </source>
</evidence>
<dbReference type="FunFam" id="1.10.520.10:FF:000001">
    <property type="entry name" value="Peroxidase"/>
    <property type="match status" value="1"/>
</dbReference>
<protein>
    <recommendedName>
        <fullName evidence="4 18">Peroxidase</fullName>
        <ecNumber evidence="4 18">1.11.1.7</ecNumber>
    </recommendedName>
</protein>
<reference evidence="21" key="2">
    <citation type="submission" date="2025-08" db="UniProtKB">
        <authorList>
            <consortium name="RefSeq"/>
        </authorList>
    </citation>
    <scope>IDENTIFICATION</scope>
    <source>
        <tissue evidence="21">Leaf</tissue>
    </source>
</reference>